<dbReference type="Gene3D" id="2.60.40.1890">
    <property type="entry name" value="PCu(A)C copper chaperone"/>
    <property type="match status" value="1"/>
</dbReference>
<dbReference type="Proteomes" id="UP001143486">
    <property type="component" value="Unassembled WGS sequence"/>
</dbReference>
<dbReference type="SUPFAM" id="SSF110087">
    <property type="entry name" value="DR1885-like metal-binding protein"/>
    <property type="match status" value="1"/>
</dbReference>
<dbReference type="PANTHER" id="PTHR36302:SF1">
    <property type="entry name" value="COPPER CHAPERONE PCU(A)C"/>
    <property type="match status" value="1"/>
</dbReference>
<evidence type="ECO:0008006" key="4">
    <source>
        <dbReference type="Google" id="ProtNLM"/>
    </source>
</evidence>
<dbReference type="Pfam" id="PF04314">
    <property type="entry name" value="PCuAC"/>
    <property type="match status" value="1"/>
</dbReference>
<name>A0A9W6INQ4_9PROT</name>
<reference evidence="2" key="2">
    <citation type="submission" date="2023-01" db="EMBL/GenBank/DDBJ databases">
        <authorList>
            <person name="Sun Q."/>
            <person name="Evtushenko L."/>
        </authorList>
    </citation>
    <scope>NUCLEOTIDE SEQUENCE</scope>
    <source>
        <strain evidence="2">VKM B-1513</strain>
    </source>
</reference>
<dbReference type="InterPro" id="IPR058248">
    <property type="entry name" value="Lxx211020-like"/>
</dbReference>
<evidence type="ECO:0000313" key="3">
    <source>
        <dbReference type="Proteomes" id="UP001143486"/>
    </source>
</evidence>
<comment type="caution">
    <text evidence="2">The sequence shown here is derived from an EMBL/GenBank/DDBJ whole genome shotgun (WGS) entry which is preliminary data.</text>
</comment>
<dbReference type="PANTHER" id="PTHR36302">
    <property type="entry name" value="BLR7088 PROTEIN"/>
    <property type="match status" value="1"/>
</dbReference>
<keyword evidence="3" id="KW-1185">Reference proteome</keyword>
<dbReference type="AlphaFoldDB" id="A0A9W6INQ4"/>
<feature type="signal peptide" evidence="1">
    <location>
        <begin position="1"/>
        <end position="21"/>
    </location>
</feature>
<dbReference type="InterPro" id="IPR007410">
    <property type="entry name" value="LpqE-like"/>
</dbReference>
<dbReference type="PROSITE" id="PS51257">
    <property type="entry name" value="PROKAR_LIPOPROTEIN"/>
    <property type="match status" value="1"/>
</dbReference>
<dbReference type="RefSeq" id="WP_271187982.1">
    <property type="nucleotide sequence ID" value="NZ_BSFE01000012.1"/>
</dbReference>
<proteinExistence type="predicted"/>
<reference evidence="2" key="1">
    <citation type="journal article" date="2014" name="Int. J. Syst. Evol. Microbiol.">
        <title>Complete genome sequence of Corynebacterium casei LMG S-19264T (=DSM 44701T), isolated from a smear-ripened cheese.</title>
        <authorList>
            <consortium name="US DOE Joint Genome Institute (JGI-PGF)"/>
            <person name="Walter F."/>
            <person name="Albersmeier A."/>
            <person name="Kalinowski J."/>
            <person name="Ruckert C."/>
        </authorList>
    </citation>
    <scope>NUCLEOTIDE SEQUENCE</scope>
    <source>
        <strain evidence="2">VKM B-1513</strain>
    </source>
</reference>
<keyword evidence="1" id="KW-0732">Signal</keyword>
<feature type="chain" id="PRO_5040772165" description="Copper chaperone PCu(A)C" evidence="1">
    <location>
        <begin position="22"/>
        <end position="185"/>
    </location>
</feature>
<evidence type="ECO:0000256" key="1">
    <source>
        <dbReference type="SAM" id="SignalP"/>
    </source>
</evidence>
<dbReference type="EMBL" id="BSFE01000012">
    <property type="protein sequence ID" value="GLK53641.1"/>
    <property type="molecule type" value="Genomic_DNA"/>
</dbReference>
<evidence type="ECO:0000313" key="2">
    <source>
        <dbReference type="EMBL" id="GLK53641.1"/>
    </source>
</evidence>
<sequence length="185" mass="19220">MKHYALIAAAGLALTACSEPAEDTATRDSAMDHGGMDLAAPAETADAAAPLPDDGIAPVVEISDAWIRPHPQGRDVTAAYFTATLAQGHADRLIEARMDGAGHIELHTHTMNDEGMMQMRQVGPQDITDAGALAFAPGGLHLMVFGMDPVAEGDEVTGTLVFERAGEVAVTFQARNTAPGGHSGH</sequence>
<protein>
    <recommendedName>
        <fullName evidence="4">Copper chaperone PCu(A)C</fullName>
    </recommendedName>
</protein>
<dbReference type="InterPro" id="IPR036182">
    <property type="entry name" value="PCuAC_sf"/>
</dbReference>
<accession>A0A9W6INQ4</accession>
<gene>
    <name evidence="2" type="ORF">GCM10017621_31490</name>
</gene>
<organism evidence="2 3">
    <name type="scientific">Maricaulis virginensis</name>
    <dbReference type="NCBI Taxonomy" id="144022"/>
    <lineage>
        <taxon>Bacteria</taxon>
        <taxon>Pseudomonadati</taxon>
        <taxon>Pseudomonadota</taxon>
        <taxon>Alphaproteobacteria</taxon>
        <taxon>Maricaulales</taxon>
        <taxon>Maricaulaceae</taxon>
        <taxon>Maricaulis</taxon>
    </lineage>
</organism>